<name>A0A2A6BHQ4_PRIPA</name>
<protein>
    <submittedName>
        <fullName evidence="1">Uncharacterized protein</fullName>
    </submittedName>
</protein>
<proteinExistence type="predicted"/>
<keyword evidence="2" id="KW-1185">Reference proteome</keyword>
<reference evidence="1" key="2">
    <citation type="submission" date="2022-06" db="UniProtKB">
        <authorList>
            <consortium name="EnsemblMetazoa"/>
        </authorList>
    </citation>
    <scope>IDENTIFICATION</scope>
    <source>
        <strain evidence="1">PS312</strain>
    </source>
</reference>
<dbReference type="AlphaFoldDB" id="A0A2A6BHQ4"/>
<dbReference type="EnsemblMetazoa" id="PPA27586.1">
    <property type="protein sequence ID" value="PPA27586.1"/>
    <property type="gene ID" value="WBGene00117140"/>
</dbReference>
<accession>A0A2A6BHQ4</accession>
<dbReference type="Proteomes" id="UP000005239">
    <property type="component" value="Unassembled WGS sequence"/>
</dbReference>
<evidence type="ECO:0000313" key="1">
    <source>
        <dbReference type="EnsemblMetazoa" id="PPA27586.1"/>
    </source>
</evidence>
<organism evidence="1 2">
    <name type="scientific">Pristionchus pacificus</name>
    <name type="common">Parasitic nematode worm</name>
    <dbReference type="NCBI Taxonomy" id="54126"/>
    <lineage>
        <taxon>Eukaryota</taxon>
        <taxon>Metazoa</taxon>
        <taxon>Ecdysozoa</taxon>
        <taxon>Nematoda</taxon>
        <taxon>Chromadorea</taxon>
        <taxon>Rhabditida</taxon>
        <taxon>Rhabditina</taxon>
        <taxon>Diplogasteromorpha</taxon>
        <taxon>Diplogasteroidea</taxon>
        <taxon>Neodiplogasteridae</taxon>
        <taxon>Pristionchus</taxon>
    </lineage>
</organism>
<accession>A0A8R1YL81</accession>
<reference evidence="2" key="1">
    <citation type="journal article" date="2008" name="Nat. Genet.">
        <title>The Pristionchus pacificus genome provides a unique perspective on nematode lifestyle and parasitism.</title>
        <authorList>
            <person name="Dieterich C."/>
            <person name="Clifton S.W."/>
            <person name="Schuster L.N."/>
            <person name="Chinwalla A."/>
            <person name="Delehaunty K."/>
            <person name="Dinkelacker I."/>
            <person name="Fulton L."/>
            <person name="Fulton R."/>
            <person name="Godfrey J."/>
            <person name="Minx P."/>
            <person name="Mitreva M."/>
            <person name="Roeseler W."/>
            <person name="Tian H."/>
            <person name="Witte H."/>
            <person name="Yang S.P."/>
            <person name="Wilson R.K."/>
            <person name="Sommer R.J."/>
        </authorList>
    </citation>
    <scope>NUCLEOTIDE SEQUENCE [LARGE SCALE GENOMIC DNA]</scope>
    <source>
        <strain evidence="2">PS312</strain>
    </source>
</reference>
<sequence>MEKVKTYNHQIYGKKKRKKCKPHPISSLSTARNELLHGNGIKSAAGEKKVKRKIEPMHFDCQLNLVAVIESVGLFLQISELFFHHVSKRVSFHTETTRELIGDIDNYRVGAYELNVVGAERDRFVHFKHSE</sequence>
<evidence type="ECO:0000313" key="2">
    <source>
        <dbReference type="Proteomes" id="UP000005239"/>
    </source>
</evidence>
<gene>
    <name evidence="1" type="primary">WBGene00117140</name>
</gene>